<reference evidence="1 2" key="1">
    <citation type="submission" date="2007-08" db="EMBL/GenBank/DDBJ databases">
        <title>Complete sequence of Shewanella sediminis HAW-EB3.</title>
        <authorList>
            <consortium name="US DOE Joint Genome Institute"/>
            <person name="Copeland A."/>
            <person name="Lucas S."/>
            <person name="Lapidus A."/>
            <person name="Barry K."/>
            <person name="Glavina del Rio T."/>
            <person name="Dalin E."/>
            <person name="Tice H."/>
            <person name="Pitluck S."/>
            <person name="Chertkov O."/>
            <person name="Brettin T."/>
            <person name="Bruce D."/>
            <person name="Detter J.C."/>
            <person name="Han C."/>
            <person name="Schmutz J."/>
            <person name="Larimer F."/>
            <person name="Land M."/>
            <person name="Hauser L."/>
            <person name="Kyrpides N."/>
            <person name="Kim E."/>
            <person name="Zhao J.-S."/>
            <person name="Richardson P."/>
        </authorList>
    </citation>
    <scope>NUCLEOTIDE SEQUENCE [LARGE SCALE GENOMIC DNA]</scope>
    <source>
        <strain evidence="1 2">HAW-EB3</strain>
    </source>
</reference>
<gene>
    <name evidence="1" type="ordered locus">Ssed_1711</name>
</gene>
<accession>A8FTZ9</accession>
<evidence type="ECO:0000313" key="1">
    <source>
        <dbReference type="EMBL" id="ABV36322.1"/>
    </source>
</evidence>
<organism evidence="1 2">
    <name type="scientific">Shewanella sediminis (strain HAW-EB3)</name>
    <dbReference type="NCBI Taxonomy" id="425104"/>
    <lineage>
        <taxon>Bacteria</taxon>
        <taxon>Pseudomonadati</taxon>
        <taxon>Pseudomonadota</taxon>
        <taxon>Gammaproteobacteria</taxon>
        <taxon>Alteromonadales</taxon>
        <taxon>Shewanellaceae</taxon>
        <taxon>Shewanella</taxon>
    </lineage>
</organism>
<dbReference type="HOGENOM" id="CLU_3316897_0_0_6"/>
<sequence>MQRHLSFVWRNDSGENPLRDCLITEARRLSRSRQIRNQN</sequence>
<dbReference type="AlphaFoldDB" id="A8FTZ9"/>
<keyword evidence="2" id="KW-1185">Reference proteome</keyword>
<dbReference type="KEGG" id="sse:Ssed_1711"/>
<dbReference type="Proteomes" id="UP000002015">
    <property type="component" value="Chromosome"/>
</dbReference>
<evidence type="ECO:0000313" key="2">
    <source>
        <dbReference type="Proteomes" id="UP000002015"/>
    </source>
</evidence>
<dbReference type="EMBL" id="CP000821">
    <property type="protein sequence ID" value="ABV36322.1"/>
    <property type="molecule type" value="Genomic_DNA"/>
</dbReference>
<protein>
    <submittedName>
        <fullName evidence="1">Transcriptional regulator, LysR family</fullName>
    </submittedName>
</protein>
<proteinExistence type="predicted"/>
<name>A8FTZ9_SHESH</name>